<keyword evidence="7" id="KW-0626">Porin</keyword>
<keyword evidence="9" id="KW-0998">Cell outer membrane</keyword>
<dbReference type="SUPFAM" id="SSF103088">
    <property type="entry name" value="OmpA-like"/>
    <property type="match status" value="1"/>
</dbReference>
<keyword evidence="8" id="KW-0472">Membrane</keyword>
<dbReference type="Pfam" id="PF00691">
    <property type="entry name" value="OmpA"/>
    <property type="match status" value="1"/>
</dbReference>
<keyword evidence="4" id="KW-0812">Transmembrane</keyword>
<evidence type="ECO:0000256" key="9">
    <source>
        <dbReference type="ARBA" id="ARBA00023237"/>
    </source>
</evidence>
<dbReference type="InterPro" id="IPR003367">
    <property type="entry name" value="Thrombospondin_3-like_rpt"/>
</dbReference>
<evidence type="ECO:0000256" key="2">
    <source>
        <dbReference type="ARBA" id="ARBA00022448"/>
    </source>
</evidence>
<dbReference type="AlphaFoldDB" id="A0A3B0UHL7"/>
<keyword evidence="6" id="KW-0406">Ion transport</keyword>
<evidence type="ECO:0000256" key="1">
    <source>
        <dbReference type="ARBA" id="ARBA00004571"/>
    </source>
</evidence>
<dbReference type="GO" id="GO:0005509">
    <property type="term" value="F:calcium ion binding"/>
    <property type="evidence" value="ECO:0007669"/>
    <property type="project" value="InterPro"/>
</dbReference>
<organism evidence="11">
    <name type="scientific">hydrothermal vent metagenome</name>
    <dbReference type="NCBI Taxonomy" id="652676"/>
    <lineage>
        <taxon>unclassified sequences</taxon>
        <taxon>metagenomes</taxon>
        <taxon>ecological metagenomes</taxon>
    </lineage>
</organism>
<dbReference type="Gene3D" id="3.30.1330.60">
    <property type="entry name" value="OmpA-like domain"/>
    <property type="match status" value="1"/>
</dbReference>
<dbReference type="InterPro" id="IPR006664">
    <property type="entry name" value="OMP_bac"/>
</dbReference>
<protein>
    <submittedName>
        <fullName evidence="11">Outer membrane protein A</fullName>
    </submittedName>
</protein>
<dbReference type="GO" id="GO:0015288">
    <property type="term" value="F:porin activity"/>
    <property type="evidence" value="ECO:0007669"/>
    <property type="project" value="UniProtKB-KW"/>
</dbReference>
<dbReference type="SUPFAM" id="SSF56925">
    <property type="entry name" value="OMPA-like"/>
    <property type="match status" value="1"/>
</dbReference>
<dbReference type="PANTHER" id="PTHR30329:SF21">
    <property type="entry name" value="LIPOPROTEIN YIAD-RELATED"/>
    <property type="match status" value="1"/>
</dbReference>
<reference evidence="11" key="1">
    <citation type="submission" date="2018-06" db="EMBL/GenBank/DDBJ databases">
        <authorList>
            <person name="Zhirakovskaya E."/>
        </authorList>
    </citation>
    <scope>NUCLEOTIDE SEQUENCE</scope>
</reference>
<gene>
    <name evidence="11" type="ORF">MNBD_BACTEROID01-2906</name>
</gene>
<dbReference type="Gene3D" id="2.40.160.20">
    <property type="match status" value="1"/>
</dbReference>
<dbReference type="PRINTS" id="PR01021">
    <property type="entry name" value="OMPADOMAIN"/>
</dbReference>
<dbReference type="Pfam" id="PF02412">
    <property type="entry name" value="TSP_3"/>
    <property type="match status" value="2"/>
</dbReference>
<evidence type="ECO:0000256" key="4">
    <source>
        <dbReference type="ARBA" id="ARBA00022692"/>
    </source>
</evidence>
<dbReference type="Gene3D" id="4.10.1080.10">
    <property type="entry name" value="TSP type-3 repeat"/>
    <property type="match status" value="1"/>
</dbReference>
<evidence type="ECO:0000259" key="10">
    <source>
        <dbReference type="PROSITE" id="PS51123"/>
    </source>
</evidence>
<evidence type="ECO:0000256" key="6">
    <source>
        <dbReference type="ARBA" id="ARBA00023065"/>
    </source>
</evidence>
<dbReference type="InterPro" id="IPR011250">
    <property type="entry name" value="OMP/PagP_B-barrel"/>
</dbReference>
<dbReference type="InterPro" id="IPR028974">
    <property type="entry name" value="TSP_type-3_rpt"/>
</dbReference>
<accession>A0A3B0UHL7</accession>
<evidence type="ECO:0000313" key="11">
    <source>
        <dbReference type="EMBL" id="VAW24817.1"/>
    </source>
</evidence>
<comment type="subcellular location">
    <subcellularLocation>
        <location evidence="1">Cell outer membrane</location>
        <topology evidence="1">Multi-pass membrane protein</topology>
    </subcellularLocation>
</comment>
<name>A0A3B0UHL7_9ZZZZ</name>
<keyword evidence="2" id="KW-0813">Transport</keyword>
<dbReference type="GO" id="GO:0007155">
    <property type="term" value="P:cell adhesion"/>
    <property type="evidence" value="ECO:0007669"/>
    <property type="project" value="InterPro"/>
</dbReference>
<dbReference type="InterPro" id="IPR036737">
    <property type="entry name" value="OmpA-like_sf"/>
</dbReference>
<sequence>MKKFTLTFITLLIVSLAFAQTADKKWGLGLEGGVYGNIDNKGVGFMPGIYLSRYVSPSLDVFIREELGLFNSKVINNLDLGALSLNLKYKLAKESKVLPYLYGGLGYLNDNEDAGVNFNAGLGSKFAISPSTSLFLEGGYISGIETVLNGKTLNDDFWKVVGGIEFSFGKAKDSDGDGVSDRKDECPGTPAGVQVDEKGCPLDRDGDGIPDYKDDCPDEPGGAALNGCPDKDGDGIADYKDDCPDTPGLKKYKGCPDTDEDGVPDPKDKCPDTPKGCPVDVNGCPLDSDGDGVIDCQDDCPTEAGLLDNKGCPANWEEITLGPVYFDFDKSVLKPDAIAILDKAVEKLNSSAAYDVTISGYTCNIGTEEYNQKLSERRAKAVVVYLAKKGIDNAFVGAKGYGESNPAVPNTSIENRRKNRRAEFEIKIKRRR</sequence>
<dbReference type="GO" id="GO:0006811">
    <property type="term" value="P:monoatomic ion transport"/>
    <property type="evidence" value="ECO:0007669"/>
    <property type="project" value="UniProtKB-KW"/>
</dbReference>
<keyword evidence="5" id="KW-0732">Signal</keyword>
<evidence type="ECO:0000256" key="7">
    <source>
        <dbReference type="ARBA" id="ARBA00023114"/>
    </source>
</evidence>
<dbReference type="SUPFAM" id="SSF103647">
    <property type="entry name" value="TSP type-3 repeat"/>
    <property type="match status" value="2"/>
</dbReference>
<dbReference type="GO" id="GO:0046930">
    <property type="term" value="C:pore complex"/>
    <property type="evidence" value="ECO:0007669"/>
    <property type="project" value="UniProtKB-KW"/>
</dbReference>
<dbReference type="GO" id="GO:0009279">
    <property type="term" value="C:cell outer membrane"/>
    <property type="evidence" value="ECO:0007669"/>
    <property type="project" value="UniProtKB-SubCell"/>
</dbReference>
<proteinExistence type="predicted"/>
<dbReference type="CDD" id="cd07185">
    <property type="entry name" value="OmpA_C-like"/>
    <property type="match status" value="1"/>
</dbReference>
<feature type="domain" description="OmpA-like" evidence="10">
    <location>
        <begin position="314"/>
        <end position="430"/>
    </location>
</feature>
<dbReference type="InterPro" id="IPR050330">
    <property type="entry name" value="Bact_OuterMem_StrucFunc"/>
</dbReference>
<evidence type="ECO:0000256" key="5">
    <source>
        <dbReference type="ARBA" id="ARBA00022729"/>
    </source>
</evidence>
<dbReference type="PROSITE" id="PS51123">
    <property type="entry name" value="OMPA_2"/>
    <property type="match status" value="1"/>
</dbReference>
<evidence type="ECO:0000256" key="8">
    <source>
        <dbReference type="ARBA" id="ARBA00023136"/>
    </source>
</evidence>
<evidence type="ECO:0000256" key="3">
    <source>
        <dbReference type="ARBA" id="ARBA00022452"/>
    </source>
</evidence>
<dbReference type="EMBL" id="UOEP01000225">
    <property type="protein sequence ID" value="VAW24817.1"/>
    <property type="molecule type" value="Genomic_DNA"/>
</dbReference>
<dbReference type="PANTHER" id="PTHR30329">
    <property type="entry name" value="STATOR ELEMENT OF FLAGELLAR MOTOR COMPLEX"/>
    <property type="match status" value="1"/>
</dbReference>
<keyword evidence="3" id="KW-1134">Transmembrane beta strand</keyword>
<dbReference type="InterPro" id="IPR006665">
    <property type="entry name" value="OmpA-like"/>
</dbReference>